<reference evidence="7" key="2">
    <citation type="submission" date="2015-05" db="EMBL/GenBank/DDBJ databases">
        <title>Complete genome sequence of Corynebacterium uterequi DSM 45634, isolated from the uterus of a maiden mare.</title>
        <authorList>
            <person name="Ruckert C."/>
            <person name="Albersmeier A."/>
            <person name="Winkler A."/>
            <person name="Tauch A."/>
        </authorList>
    </citation>
    <scope>NUCLEOTIDE SEQUENCE [LARGE SCALE GENOMIC DNA]</scope>
    <source>
        <strain evidence="7">DSM 45634</strain>
    </source>
</reference>
<evidence type="ECO:0000256" key="1">
    <source>
        <dbReference type="ARBA" id="ARBA00010638"/>
    </source>
</evidence>
<dbReference type="SUPFAM" id="SSF100950">
    <property type="entry name" value="NagB/RpiA/CoA transferase-like"/>
    <property type="match status" value="1"/>
</dbReference>
<dbReference type="GO" id="GO:0046872">
    <property type="term" value="F:metal ion binding"/>
    <property type="evidence" value="ECO:0007669"/>
    <property type="project" value="UniProtKB-KW"/>
</dbReference>
<dbReference type="PANTHER" id="PTHR23407:SF1">
    <property type="entry name" value="5-FORMYLTETRAHYDROFOLATE CYCLO-LIGASE"/>
    <property type="match status" value="1"/>
</dbReference>
<dbReference type="STRING" id="1072256.CUTER_03470"/>
<dbReference type="PIRSF" id="PIRSF006806">
    <property type="entry name" value="FTHF_cligase"/>
    <property type="match status" value="1"/>
</dbReference>
<dbReference type="Pfam" id="PF01812">
    <property type="entry name" value="5-FTHF_cyc-lig"/>
    <property type="match status" value="1"/>
</dbReference>
<dbReference type="EMBL" id="CP011546">
    <property type="protein sequence ID" value="AKK10702.1"/>
    <property type="molecule type" value="Genomic_DNA"/>
</dbReference>
<evidence type="ECO:0000256" key="5">
    <source>
        <dbReference type="RuleBase" id="RU361279"/>
    </source>
</evidence>
<accession>A0A0G3HHU9</accession>
<gene>
    <name evidence="6" type="ORF">CUTER_03470</name>
</gene>
<dbReference type="Gene3D" id="3.40.50.10420">
    <property type="entry name" value="NagB/RpiA/CoA transferase-like"/>
    <property type="match status" value="1"/>
</dbReference>
<dbReference type="NCBIfam" id="TIGR02727">
    <property type="entry name" value="MTHFS_bact"/>
    <property type="match status" value="1"/>
</dbReference>
<dbReference type="KEGG" id="cut:CUTER_03470"/>
<dbReference type="AlphaFoldDB" id="A0A0G3HHU9"/>
<evidence type="ECO:0000313" key="6">
    <source>
        <dbReference type="EMBL" id="AKK10702.1"/>
    </source>
</evidence>
<feature type="binding site" evidence="4">
    <location>
        <position position="72"/>
    </location>
    <ligand>
        <name>substrate</name>
    </ligand>
</feature>
<keyword evidence="3 4" id="KW-0067">ATP-binding</keyword>
<dbReference type="InterPro" id="IPR024185">
    <property type="entry name" value="FTHF_cligase-like_sf"/>
</dbReference>
<dbReference type="InterPro" id="IPR037171">
    <property type="entry name" value="NagB/RpiA_transferase-like"/>
</dbReference>
<dbReference type="EC" id="6.3.3.2" evidence="5"/>
<dbReference type="Proteomes" id="UP000035548">
    <property type="component" value="Chromosome"/>
</dbReference>
<keyword evidence="5" id="KW-0460">Magnesium</keyword>
<evidence type="ECO:0000256" key="2">
    <source>
        <dbReference type="ARBA" id="ARBA00022741"/>
    </source>
</evidence>
<proteinExistence type="inferred from homology"/>
<name>A0A0G3HHU9_9CORY</name>
<evidence type="ECO:0000256" key="4">
    <source>
        <dbReference type="PIRSR" id="PIRSR006806-1"/>
    </source>
</evidence>
<dbReference type="GO" id="GO:0009396">
    <property type="term" value="P:folic acid-containing compound biosynthetic process"/>
    <property type="evidence" value="ECO:0007669"/>
    <property type="project" value="TreeGrafter"/>
</dbReference>
<evidence type="ECO:0000313" key="7">
    <source>
        <dbReference type="Proteomes" id="UP000035548"/>
    </source>
</evidence>
<dbReference type="GO" id="GO:0030272">
    <property type="term" value="F:5-formyltetrahydrofolate cyclo-ligase activity"/>
    <property type="evidence" value="ECO:0007669"/>
    <property type="project" value="UniProtKB-EC"/>
</dbReference>
<feature type="binding site" evidence="4">
    <location>
        <begin position="150"/>
        <end position="158"/>
    </location>
    <ligand>
        <name>ATP</name>
        <dbReference type="ChEBI" id="CHEBI:30616"/>
    </ligand>
</feature>
<feature type="binding site" evidence="4">
    <location>
        <begin position="19"/>
        <end position="23"/>
    </location>
    <ligand>
        <name>ATP</name>
        <dbReference type="ChEBI" id="CHEBI:30616"/>
    </ligand>
</feature>
<dbReference type="GO" id="GO:0035999">
    <property type="term" value="P:tetrahydrofolate interconversion"/>
    <property type="evidence" value="ECO:0007669"/>
    <property type="project" value="TreeGrafter"/>
</dbReference>
<comment type="similarity">
    <text evidence="1 5">Belongs to the 5-formyltetrahydrofolate cyclo-ligase family.</text>
</comment>
<reference evidence="6 7" key="1">
    <citation type="journal article" date="2015" name="Genome Announc.">
        <title>Virulence Factor Genes Detected in the Complete Genome Sequence of Corynebacterium uterequi DSM 45634, Isolated from the Uterus of a Maiden Mare.</title>
        <authorList>
            <person name="Ruckert C."/>
            <person name="Kriete M."/>
            <person name="Jaenicke S."/>
            <person name="Winkler A."/>
            <person name="Tauch A."/>
        </authorList>
    </citation>
    <scope>NUCLEOTIDE SEQUENCE [LARGE SCALE GENOMIC DNA]</scope>
    <source>
        <strain evidence="6 7">DSM 45634</strain>
    </source>
</reference>
<sequence>MAKSRYSWLMFPEEVIAAKRQARRHYRHRRQHMTAAHTRQSNAALVSRLDELLSSWGCADLTVAAYAPLATEPGGAELLPALDARCETIYLPVTGDDGHMRWAVYAGPDSLRTSALGIAEPTGPTRGHEVLAGCHVLFVPAYAVTSFGVRLGKGGGYYDRALASLGNLDESVPGTDRPLIAVVLFDGETNAQVAVEAHDLGVDVALTPGGVVSFRDLGT</sequence>
<dbReference type="PANTHER" id="PTHR23407">
    <property type="entry name" value="ATPASE INHIBITOR/5-FORMYLTETRAHYDROFOLATE CYCLO-LIGASE"/>
    <property type="match status" value="1"/>
</dbReference>
<comment type="cofactor">
    <cofactor evidence="5">
        <name>Mg(2+)</name>
        <dbReference type="ChEBI" id="CHEBI:18420"/>
    </cofactor>
</comment>
<organism evidence="6 7">
    <name type="scientific">Corynebacterium uterequi</name>
    <dbReference type="NCBI Taxonomy" id="1072256"/>
    <lineage>
        <taxon>Bacteria</taxon>
        <taxon>Bacillati</taxon>
        <taxon>Actinomycetota</taxon>
        <taxon>Actinomycetes</taxon>
        <taxon>Mycobacteriales</taxon>
        <taxon>Corynebacteriaceae</taxon>
        <taxon>Corynebacterium</taxon>
    </lineage>
</organism>
<dbReference type="InterPro" id="IPR002698">
    <property type="entry name" value="FTHF_cligase"/>
</dbReference>
<dbReference type="PATRIC" id="fig|1072256.5.peg.689"/>
<evidence type="ECO:0000256" key="3">
    <source>
        <dbReference type="ARBA" id="ARBA00022840"/>
    </source>
</evidence>
<protein>
    <recommendedName>
        <fullName evidence="5">5-formyltetrahydrofolate cyclo-ligase</fullName>
        <ecNumber evidence="5">6.3.3.2</ecNumber>
    </recommendedName>
</protein>
<comment type="catalytic activity">
    <reaction evidence="5">
        <text>(6S)-5-formyl-5,6,7,8-tetrahydrofolate + ATP = (6R)-5,10-methenyltetrahydrofolate + ADP + phosphate</text>
        <dbReference type="Rhea" id="RHEA:10488"/>
        <dbReference type="ChEBI" id="CHEBI:30616"/>
        <dbReference type="ChEBI" id="CHEBI:43474"/>
        <dbReference type="ChEBI" id="CHEBI:57455"/>
        <dbReference type="ChEBI" id="CHEBI:57457"/>
        <dbReference type="ChEBI" id="CHEBI:456216"/>
        <dbReference type="EC" id="6.3.3.2"/>
    </reaction>
</comment>
<keyword evidence="7" id="KW-1185">Reference proteome</keyword>
<keyword evidence="2 4" id="KW-0547">Nucleotide-binding</keyword>
<dbReference type="GO" id="GO:0005524">
    <property type="term" value="F:ATP binding"/>
    <property type="evidence" value="ECO:0007669"/>
    <property type="project" value="UniProtKB-KW"/>
</dbReference>
<keyword evidence="6" id="KW-0436">Ligase</keyword>
<keyword evidence="5" id="KW-0479">Metal-binding</keyword>